<protein>
    <submittedName>
        <fullName evidence="1">Uncharacterized protein</fullName>
    </submittedName>
</protein>
<evidence type="ECO:0000313" key="2">
    <source>
        <dbReference type="Proteomes" id="UP001198571"/>
    </source>
</evidence>
<organism evidence="1 2">
    <name type="scientific">Pseudogemmobacter faecipullorum</name>
    <dbReference type="NCBI Taxonomy" id="2755041"/>
    <lineage>
        <taxon>Bacteria</taxon>
        <taxon>Pseudomonadati</taxon>
        <taxon>Pseudomonadota</taxon>
        <taxon>Alphaproteobacteria</taxon>
        <taxon>Rhodobacterales</taxon>
        <taxon>Paracoccaceae</taxon>
        <taxon>Pseudogemmobacter</taxon>
    </lineage>
</organism>
<gene>
    <name evidence="1" type="ORF">H0485_00050</name>
</gene>
<evidence type="ECO:0000313" key="1">
    <source>
        <dbReference type="EMBL" id="MCB5408395.1"/>
    </source>
</evidence>
<keyword evidence="2" id="KW-1185">Reference proteome</keyword>
<dbReference type="RefSeq" id="WP_226933271.1">
    <property type="nucleotide sequence ID" value="NZ_JACDXX010000001.1"/>
</dbReference>
<sequence>MTAAFAPGTPAAGFVSSHAMAPLTAGQGMTGICVVRLIDRRTGLTHRVNGTPLVIFTRRPSEASAELLSGRDRSIWEVRTDPIEP</sequence>
<name>A0ABS8CHM5_9RHOB</name>
<dbReference type="Proteomes" id="UP001198571">
    <property type="component" value="Unassembled WGS sequence"/>
</dbReference>
<proteinExistence type="predicted"/>
<comment type="caution">
    <text evidence="1">The sequence shown here is derived from an EMBL/GenBank/DDBJ whole genome shotgun (WGS) entry which is preliminary data.</text>
</comment>
<reference evidence="1 2" key="1">
    <citation type="submission" date="2020-07" db="EMBL/GenBank/DDBJ databases">
        <title>Pseudogemmobacter sp. nov., isolated from poultry manure in Taiwan.</title>
        <authorList>
            <person name="Lin S.-Y."/>
            <person name="Tang Y.-S."/>
            <person name="Young C.-C."/>
        </authorList>
    </citation>
    <scope>NUCLEOTIDE SEQUENCE [LARGE SCALE GENOMIC DNA]</scope>
    <source>
        <strain evidence="1 2">CC-YST710</strain>
    </source>
</reference>
<accession>A0ABS8CHM5</accession>
<dbReference type="EMBL" id="JACDXX010000001">
    <property type="protein sequence ID" value="MCB5408395.1"/>
    <property type="molecule type" value="Genomic_DNA"/>
</dbReference>